<evidence type="ECO:0000256" key="1">
    <source>
        <dbReference type="SAM" id="Coils"/>
    </source>
</evidence>
<evidence type="ECO:0000256" key="2">
    <source>
        <dbReference type="SAM" id="MobiDB-lite"/>
    </source>
</evidence>
<evidence type="ECO:0000313" key="4">
    <source>
        <dbReference type="Proteomes" id="UP000823561"/>
    </source>
</evidence>
<comment type="caution">
    <text evidence="3">The sequence shown here is derived from an EMBL/GenBank/DDBJ whole genome shotgun (WGS) entry which is preliminary data.</text>
</comment>
<gene>
    <name evidence="3" type="ORF">AALO_G00119550</name>
</gene>
<dbReference type="Proteomes" id="UP000823561">
    <property type="component" value="Chromosome 9"/>
</dbReference>
<keyword evidence="1" id="KW-0175">Coiled coil</keyword>
<reference evidence="3" key="1">
    <citation type="submission" date="2020-10" db="EMBL/GenBank/DDBJ databases">
        <title>Chromosome-scale genome assembly of the Allis shad, Alosa alosa.</title>
        <authorList>
            <person name="Margot Z."/>
            <person name="Christophe K."/>
            <person name="Cabau C."/>
            <person name="Louis A."/>
            <person name="Berthelot C."/>
            <person name="Parey E."/>
            <person name="Roest Crollius H."/>
            <person name="Montfort J."/>
            <person name="Robinson-Rechavi M."/>
            <person name="Bucao C."/>
            <person name="Bouchez O."/>
            <person name="Gislard M."/>
            <person name="Lluch J."/>
            <person name="Milhes M."/>
            <person name="Lampietro C."/>
            <person name="Lopez Roques C."/>
            <person name="Donnadieu C."/>
            <person name="Braasch I."/>
            <person name="Desvignes T."/>
            <person name="Postlethwait J."/>
            <person name="Bobe J."/>
            <person name="Guiguen Y."/>
        </authorList>
    </citation>
    <scope>NUCLEOTIDE SEQUENCE</scope>
    <source>
        <strain evidence="3">M-15738</strain>
        <tissue evidence="3">Blood</tissue>
    </source>
</reference>
<feature type="compositionally biased region" description="Polar residues" evidence="2">
    <location>
        <begin position="126"/>
        <end position="136"/>
    </location>
</feature>
<proteinExistence type="predicted"/>
<feature type="region of interest" description="Disordered" evidence="2">
    <location>
        <begin position="120"/>
        <end position="139"/>
    </location>
</feature>
<keyword evidence="4" id="KW-1185">Reference proteome</keyword>
<dbReference type="EMBL" id="JADWDJ010000009">
    <property type="protein sequence ID" value="KAG5275377.1"/>
    <property type="molecule type" value="Genomic_DNA"/>
</dbReference>
<dbReference type="AlphaFoldDB" id="A0AAV6GPS5"/>
<sequence length="235" mass="26712">MAADIGSNLLEAVVEQDLTGPFRWTDEDTRALILWRAANVSLFTGRRNAAINGYENFISEKRLGGKDLKCPKTGVSTEGGEATAASWKWYTLMDEAIGGRPSVTPPVLIASSTRNVAVASPPSVVTPEQASTSMASTPKRRRVDVMEIFADMERKEEQLEAVLLDMQREEKEREEARLREAREAAEREERRMQLMMEREDRLIREMRESGERRDREAAAREERFLAVLERLANRL</sequence>
<protein>
    <submittedName>
        <fullName evidence="3">Uncharacterized protein</fullName>
    </submittedName>
</protein>
<name>A0AAV6GPS5_9TELE</name>
<organism evidence="3 4">
    <name type="scientific">Alosa alosa</name>
    <name type="common">allis shad</name>
    <dbReference type="NCBI Taxonomy" id="278164"/>
    <lineage>
        <taxon>Eukaryota</taxon>
        <taxon>Metazoa</taxon>
        <taxon>Chordata</taxon>
        <taxon>Craniata</taxon>
        <taxon>Vertebrata</taxon>
        <taxon>Euteleostomi</taxon>
        <taxon>Actinopterygii</taxon>
        <taxon>Neopterygii</taxon>
        <taxon>Teleostei</taxon>
        <taxon>Clupei</taxon>
        <taxon>Clupeiformes</taxon>
        <taxon>Clupeoidei</taxon>
        <taxon>Clupeidae</taxon>
        <taxon>Alosa</taxon>
    </lineage>
</organism>
<evidence type="ECO:0000313" key="3">
    <source>
        <dbReference type="EMBL" id="KAG5275377.1"/>
    </source>
</evidence>
<accession>A0AAV6GPS5</accession>
<feature type="coiled-coil region" evidence="1">
    <location>
        <begin position="149"/>
        <end position="205"/>
    </location>
</feature>